<evidence type="ECO:0000256" key="7">
    <source>
        <dbReference type="SAM" id="Phobius"/>
    </source>
</evidence>
<reference evidence="9 10" key="1">
    <citation type="journal article" date="2019" name="Sci. Rep.">
        <title>Nanopore sequencing improves the draft genome of the human pathogenic amoeba Naegleria fowleri.</title>
        <authorList>
            <person name="Liechti N."/>
            <person name="Schurch N."/>
            <person name="Bruggmann R."/>
            <person name="Wittwer M."/>
        </authorList>
    </citation>
    <scope>NUCLEOTIDE SEQUENCE [LARGE SCALE GENOMIC DNA]</scope>
    <source>
        <strain evidence="9 10">ATCC 30894</strain>
    </source>
</reference>
<comment type="subcellular location">
    <subcellularLocation>
        <location evidence="1">Membrane</location>
        <topology evidence="1">Lipid-anchor</topology>
    </subcellularLocation>
</comment>
<dbReference type="VEuPathDB" id="AmoebaDB:NfTy_041370"/>
<feature type="region of interest" description="Disordered" evidence="6">
    <location>
        <begin position="64"/>
        <end position="91"/>
    </location>
</feature>
<proteinExistence type="predicted"/>
<evidence type="ECO:0000313" key="9">
    <source>
        <dbReference type="EMBL" id="KAF0978659.1"/>
    </source>
</evidence>
<dbReference type="Pfam" id="PF00226">
    <property type="entry name" value="DnaJ"/>
    <property type="match status" value="1"/>
</dbReference>
<dbReference type="OrthoDB" id="10250354at2759"/>
<dbReference type="GO" id="GO:0005737">
    <property type="term" value="C:cytoplasm"/>
    <property type="evidence" value="ECO:0007669"/>
    <property type="project" value="UniProtKB-ARBA"/>
</dbReference>
<dbReference type="GO" id="GO:0016020">
    <property type="term" value="C:membrane"/>
    <property type="evidence" value="ECO:0007669"/>
    <property type="project" value="UniProtKB-SubCell"/>
</dbReference>
<evidence type="ECO:0000256" key="2">
    <source>
        <dbReference type="ARBA" id="ARBA00023136"/>
    </source>
</evidence>
<evidence type="ECO:0000256" key="4">
    <source>
        <dbReference type="ARBA" id="ARBA00023186"/>
    </source>
</evidence>
<dbReference type="RefSeq" id="XP_044563372.1">
    <property type="nucleotide sequence ID" value="XM_044705677.1"/>
</dbReference>
<evidence type="ECO:0000256" key="5">
    <source>
        <dbReference type="ARBA" id="ARBA00023288"/>
    </source>
</evidence>
<dbReference type="Proteomes" id="UP000444721">
    <property type="component" value="Unassembled WGS sequence"/>
</dbReference>
<dbReference type="InterPro" id="IPR051434">
    <property type="entry name" value="DnaJ_C_subfamily_member5"/>
</dbReference>
<keyword evidence="2 7" id="KW-0472">Membrane</keyword>
<feature type="compositionally biased region" description="Polar residues" evidence="6">
    <location>
        <begin position="66"/>
        <end position="91"/>
    </location>
</feature>
<dbReference type="Gene3D" id="1.10.287.110">
    <property type="entry name" value="DnaJ domain"/>
    <property type="match status" value="1"/>
</dbReference>
<sequence length="142" mass="16493">MQKLMIKRDIRHAYHRILRNRDRREDRQRPSRHFQDILHAYKVLSDENKRKIYDKFGEQGLLEGKQVSSSEENSDQSVNTETAANNDALGTNNGGPSTLQFLMMIIGIIVLVLFFMKKSARSKSTVMSTSAPKEDVYWYKIL</sequence>
<evidence type="ECO:0000256" key="1">
    <source>
        <dbReference type="ARBA" id="ARBA00004635"/>
    </source>
</evidence>
<evidence type="ECO:0000256" key="3">
    <source>
        <dbReference type="ARBA" id="ARBA00023139"/>
    </source>
</evidence>
<dbReference type="PRINTS" id="PR00625">
    <property type="entry name" value="JDOMAIN"/>
</dbReference>
<keyword evidence="3" id="KW-0564">Palmitate</keyword>
<evidence type="ECO:0000259" key="8">
    <source>
        <dbReference type="PROSITE" id="PS50076"/>
    </source>
</evidence>
<dbReference type="PROSITE" id="PS50076">
    <property type="entry name" value="DNAJ_2"/>
    <property type="match status" value="1"/>
</dbReference>
<evidence type="ECO:0000313" key="10">
    <source>
        <dbReference type="Proteomes" id="UP000444721"/>
    </source>
</evidence>
<keyword evidence="4" id="KW-0143">Chaperone</keyword>
<keyword evidence="5" id="KW-0449">Lipoprotein</keyword>
<feature type="transmembrane region" description="Helical" evidence="7">
    <location>
        <begin position="99"/>
        <end position="116"/>
    </location>
</feature>
<feature type="domain" description="J" evidence="8">
    <location>
        <begin position="1"/>
        <end position="57"/>
    </location>
</feature>
<dbReference type="AlphaFoldDB" id="A0A6A5C0G6"/>
<dbReference type="GeneID" id="68109697"/>
<name>A0A6A5C0G6_NAEFO</name>
<keyword evidence="7" id="KW-1133">Transmembrane helix</keyword>
<keyword evidence="10" id="KW-1185">Reference proteome</keyword>
<dbReference type="InterPro" id="IPR036869">
    <property type="entry name" value="J_dom_sf"/>
</dbReference>
<dbReference type="VEuPathDB" id="AmoebaDB:FDP41_002479"/>
<protein>
    <recommendedName>
        <fullName evidence="8">J domain-containing protein</fullName>
    </recommendedName>
</protein>
<dbReference type="SUPFAM" id="SSF46565">
    <property type="entry name" value="Chaperone J-domain"/>
    <property type="match status" value="1"/>
</dbReference>
<organism evidence="9 10">
    <name type="scientific">Naegleria fowleri</name>
    <name type="common">Brain eating amoeba</name>
    <dbReference type="NCBI Taxonomy" id="5763"/>
    <lineage>
        <taxon>Eukaryota</taxon>
        <taxon>Discoba</taxon>
        <taxon>Heterolobosea</taxon>
        <taxon>Tetramitia</taxon>
        <taxon>Eutetramitia</taxon>
        <taxon>Vahlkampfiidae</taxon>
        <taxon>Naegleria</taxon>
    </lineage>
</organism>
<dbReference type="PANTHER" id="PTHR44027:SF7">
    <property type="entry name" value="DNAJ HOMOLOG SUBFAMILY C MEMBER 5 HOMOLOG"/>
    <property type="match status" value="1"/>
</dbReference>
<dbReference type="VEuPathDB" id="AmoebaDB:NF0006230"/>
<dbReference type="PANTHER" id="PTHR44027">
    <property type="entry name" value="DNAJ HOMOLOG SUBFAMILY C MEMBER 5 HOMOLOG"/>
    <property type="match status" value="1"/>
</dbReference>
<gene>
    <name evidence="9" type="ORF">FDP41_002479</name>
</gene>
<comment type="caution">
    <text evidence="9">The sequence shown here is derived from an EMBL/GenBank/DDBJ whole genome shotgun (WGS) entry which is preliminary data.</text>
</comment>
<accession>A0A6A5C0G6</accession>
<evidence type="ECO:0000256" key="6">
    <source>
        <dbReference type="SAM" id="MobiDB-lite"/>
    </source>
</evidence>
<dbReference type="EMBL" id="VFQX01000029">
    <property type="protein sequence ID" value="KAF0978659.1"/>
    <property type="molecule type" value="Genomic_DNA"/>
</dbReference>
<keyword evidence="7" id="KW-0812">Transmembrane</keyword>
<dbReference type="InterPro" id="IPR001623">
    <property type="entry name" value="DnaJ_domain"/>
</dbReference>